<dbReference type="InterPro" id="IPR035985">
    <property type="entry name" value="Ubiquitin-activating_enz"/>
</dbReference>
<evidence type="ECO:0000256" key="7">
    <source>
        <dbReference type="ARBA" id="ARBA00022927"/>
    </source>
</evidence>
<dbReference type="GO" id="GO:0006995">
    <property type="term" value="P:cellular response to nitrogen starvation"/>
    <property type="evidence" value="ECO:0007669"/>
    <property type="project" value="TreeGrafter"/>
</dbReference>
<dbReference type="EMBL" id="HBUE01195676">
    <property type="protein sequence ID" value="CAG6527531.1"/>
    <property type="molecule type" value="Transcribed_RNA"/>
</dbReference>
<accession>A0A8D8H3W4</accession>
<dbReference type="GO" id="GO:0019778">
    <property type="term" value="F:Atg12 activating enzyme activity"/>
    <property type="evidence" value="ECO:0007669"/>
    <property type="project" value="TreeGrafter"/>
</dbReference>
<feature type="active site" description="Glycyl thioester intermediate" evidence="9">
    <location>
        <position position="541"/>
    </location>
</feature>
<dbReference type="Pfam" id="PF16420">
    <property type="entry name" value="ATG7_N"/>
    <property type="match status" value="1"/>
</dbReference>
<dbReference type="EMBL" id="HBUE01098223">
    <property type="protein sequence ID" value="CAG6484007.1"/>
    <property type="molecule type" value="Transcribed_RNA"/>
</dbReference>
<keyword evidence="8 10" id="KW-0072">Autophagy</keyword>
<dbReference type="GO" id="GO:0000407">
    <property type="term" value="C:phagophore assembly site"/>
    <property type="evidence" value="ECO:0007669"/>
    <property type="project" value="UniProtKB-SubCell"/>
</dbReference>
<dbReference type="FunFam" id="3.40.50.720:FF:000395">
    <property type="entry name" value="ubiquitin-like modifier-activating enzyme ATG7"/>
    <property type="match status" value="1"/>
</dbReference>
<dbReference type="Pfam" id="PF00899">
    <property type="entry name" value="ThiF"/>
    <property type="match status" value="1"/>
</dbReference>
<reference evidence="13" key="1">
    <citation type="submission" date="2021-05" db="EMBL/GenBank/DDBJ databases">
        <authorList>
            <person name="Alioto T."/>
            <person name="Alioto T."/>
            <person name="Gomez Garrido J."/>
        </authorList>
    </citation>
    <scope>NUCLEOTIDE SEQUENCE</scope>
</reference>
<dbReference type="GO" id="GO:0015031">
    <property type="term" value="P:protein transport"/>
    <property type="evidence" value="ECO:0007669"/>
    <property type="project" value="UniProtKB-UniRule"/>
</dbReference>
<dbReference type="NCBIfam" id="TIGR01381">
    <property type="entry name" value="E1_like_apg7"/>
    <property type="match status" value="1"/>
</dbReference>
<organism evidence="13">
    <name type="scientific">Culex pipiens</name>
    <name type="common">House mosquito</name>
    <dbReference type="NCBI Taxonomy" id="7175"/>
    <lineage>
        <taxon>Eukaryota</taxon>
        <taxon>Metazoa</taxon>
        <taxon>Ecdysozoa</taxon>
        <taxon>Arthropoda</taxon>
        <taxon>Hexapoda</taxon>
        <taxon>Insecta</taxon>
        <taxon>Pterygota</taxon>
        <taxon>Neoptera</taxon>
        <taxon>Endopterygota</taxon>
        <taxon>Diptera</taxon>
        <taxon>Nematocera</taxon>
        <taxon>Culicoidea</taxon>
        <taxon>Culicidae</taxon>
        <taxon>Culicinae</taxon>
        <taxon>Culicini</taxon>
        <taxon>Culex</taxon>
        <taxon>Culex</taxon>
    </lineage>
</organism>
<feature type="domain" description="THIF-type NAD/FAD binding fold" evidence="11">
    <location>
        <begin position="326"/>
        <end position="584"/>
    </location>
</feature>
<dbReference type="GO" id="GO:0000422">
    <property type="term" value="P:autophagy of mitochondrion"/>
    <property type="evidence" value="ECO:0007669"/>
    <property type="project" value="TreeGrafter"/>
</dbReference>
<comment type="function">
    <text evidence="10">E1-like activating enzyme involved in the 2 ubiquitin-like systems required for autophagy.</text>
</comment>
<evidence type="ECO:0000256" key="9">
    <source>
        <dbReference type="PIRSR" id="PIRSR606285-1"/>
    </source>
</evidence>
<evidence type="ECO:0000256" key="4">
    <source>
        <dbReference type="ARBA" id="ARBA00022448"/>
    </source>
</evidence>
<evidence type="ECO:0000256" key="10">
    <source>
        <dbReference type="RuleBase" id="RU366022"/>
    </source>
</evidence>
<keyword evidence="6 10" id="KW-0833">Ubl conjugation pathway</keyword>
<comment type="subunit">
    <text evidence="2 10">Homodimer.</text>
</comment>
<evidence type="ECO:0000256" key="2">
    <source>
        <dbReference type="ARBA" id="ARBA00011738"/>
    </source>
</evidence>
<dbReference type="GO" id="GO:0019779">
    <property type="term" value="F:Atg8 activating enzyme activity"/>
    <property type="evidence" value="ECO:0007669"/>
    <property type="project" value="TreeGrafter"/>
</dbReference>
<comment type="similarity">
    <text evidence="1 10">Belongs to the ATG7 family.</text>
</comment>
<evidence type="ECO:0000256" key="8">
    <source>
        <dbReference type="ARBA" id="ARBA00023006"/>
    </source>
</evidence>
<keyword evidence="7 10" id="KW-0653">Protein transport</keyword>
<evidence type="ECO:0000256" key="1">
    <source>
        <dbReference type="ARBA" id="ARBA00010931"/>
    </source>
</evidence>
<dbReference type="InterPro" id="IPR042523">
    <property type="entry name" value="Atg7_N_2"/>
</dbReference>
<evidence type="ECO:0000256" key="6">
    <source>
        <dbReference type="ARBA" id="ARBA00022786"/>
    </source>
</evidence>
<evidence type="ECO:0000313" key="13">
    <source>
        <dbReference type="EMBL" id="CAG6527531.1"/>
    </source>
</evidence>
<dbReference type="Gene3D" id="3.40.140.70">
    <property type="entry name" value="Ubiquitin-like modifier-activating enzyme ATG7 N-terminal domain"/>
    <property type="match status" value="1"/>
</dbReference>
<dbReference type="InterPro" id="IPR000594">
    <property type="entry name" value="ThiF_NAD_FAD-bd"/>
</dbReference>
<keyword evidence="5 10" id="KW-0963">Cytoplasm</keyword>
<dbReference type="SUPFAM" id="SSF69572">
    <property type="entry name" value="Activating enzymes of the ubiquitin-like proteins"/>
    <property type="match status" value="1"/>
</dbReference>
<dbReference type="EMBL" id="HBUE01301670">
    <property type="protein sequence ID" value="CAG6579253.1"/>
    <property type="molecule type" value="Transcribed_RNA"/>
</dbReference>
<dbReference type="AlphaFoldDB" id="A0A8D8H3W4"/>
<dbReference type="Gene3D" id="3.40.50.720">
    <property type="entry name" value="NAD(P)-binding Rossmann-like Domain"/>
    <property type="match status" value="1"/>
</dbReference>
<dbReference type="InterPro" id="IPR032197">
    <property type="entry name" value="Atg7_N"/>
</dbReference>
<name>A0A8D8H3W4_CULPI</name>
<evidence type="ECO:0000256" key="5">
    <source>
        <dbReference type="ARBA" id="ARBA00022490"/>
    </source>
</evidence>
<dbReference type="PANTHER" id="PTHR10953">
    <property type="entry name" value="UBIQUITIN-ACTIVATING ENZYME E1"/>
    <property type="match status" value="1"/>
</dbReference>
<proteinExistence type="inferred from homology"/>
<sequence length="674" mass="76870">MENKNSNVKFIPPKSFVHLDFWFKFADVKLNVDKLSDAPRHLFASINSTSSTQPVIEIDCTGFNSQPTDKMGMFPCHGILINKNTKEEFINTNKSKLLTDVSNHYYAQLFSKKTLENSSELVFFILFSFADLKTHKYLYWFAFPVFRDVFFKKGQTYTLLSSKFQRDKLFSFELQFKMFLEKSNELFFVYNSKESRFYRLSEIINHEDLSKNLKSVDLNYTFFCCTDLCFDKDPSWLLRQFLGYIAMSCPQITQKTINCICLKNNVASSIVFTLEIQSTDLNLEKPLWVGWETNNGRLIPRSVDMSKIMDPLKMVEKSINLNLTLMKWRLVPNLNLDIISTTKYLLLGAGTLGCGVARSLLAWGAQHITFVDYGNVSLSNPVRQNLYLYEDAIHRKPKAATAGERLRQIHPNIISSGYNIKIPMPGHPVGKLQEVETNSSINQLKELVKQHDVIFLLTDSRESRWLPTLLGAFYKKMVITVALGFDTFLVIRHGSKSENRVKPNLIKGFKEIPGTYLGCYFCNDIVAPGNSMKDRTLDQQCTVTRPAVSYIASSLAVELTISLLQHKHRDSVPAYYNISNTTDDHGDIPEEMLGIIPHSIRGNIALFSYLITASEKFAECIACSENVLKKFNDEENSFIYEVLESSKILEEVAGISKLTNLEDADIDFVSDCEA</sequence>
<dbReference type="GO" id="GO:0032446">
    <property type="term" value="P:protein modification by small protein conjugation"/>
    <property type="evidence" value="ECO:0007669"/>
    <property type="project" value="TreeGrafter"/>
</dbReference>
<evidence type="ECO:0000256" key="3">
    <source>
        <dbReference type="ARBA" id="ARBA00017647"/>
    </source>
</evidence>
<evidence type="ECO:0000259" key="11">
    <source>
        <dbReference type="Pfam" id="PF00899"/>
    </source>
</evidence>
<evidence type="ECO:0000259" key="12">
    <source>
        <dbReference type="Pfam" id="PF16420"/>
    </source>
</evidence>
<comment type="subcellular location">
    <subcellularLocation>
        <location evidence="10">Cytoplasm</location>
    </subcellularLocation>
    <subcellularLocation>
        <location evidence="10">Preautophagosomal structure</location>
    </subcellularLocation>
</comment>
<feature type="domain" description="Ubiquitin-like modifier-activating enzyme Atg7 N-terminal" evidence="12">
    <location>
        <begin position="8"/>
        <end position="309"/>
    </location>
</feature>
<dbReference type="InterPro" id="IPR042522">
    <property type="entry name" value="Atg7_N_1"/>
</dbReference>
<keyword evidence="4 10" id="KW-0813">Transport</keyword>
<dbReference type="GO" id="GO:0000045">
    <property type="term" value="P:autophagosome assembly"/>
    <property type="evidence" value="ECO:0007669"/>
    <property type="project" value="TreeGrafter"/>
</dbReference>
<dbReference type="Gene3D" id="3.40.140.100">
    <property type="entry name" value="Ubiquitin-like modifier-activating enzyme ATG7 C-terminal domain"/>
    <property type="match status" value="1"/>
</dbReference>
<protein>
    <recommendedName>
        <fullName evidence="3 10">Ubiquitin-like modifier-activating enzyme ATG7</fullName>
    </recommendedName>
    <alternativeName>
        <fullName evidence="10">Autophagy-related protein 7</fullName>
    </alternativeName>
</protein>
<dbReference type="PANTHER" id="PTHR10953:SF3">
    <property type="entry name" value="UBIQUITIN-LIKE MODIFIER-ACTIVATING ENZYME ATG7"/>
    <property type="match status" value="1"/>
</dbReference>
<dbReference type="InterPro" id="IPR045886">
    <property type="entry name" value="ThiF/MoeB/HesA"/>
</dbReference>
<dbReference type="GO" id="GO:0034727">
    <property type="term" value="P:piecemeal microautophagy of the nucleus"/>
    <property type="evidence" value="ECO:0007669"/>
    <property type="project" value="TreeGrafter"/>
</dbReference>
<dbReference type="InterPro" id="IPR006285">
    <property type="entry name" value="Atg7"/>
</dbReference>